<name>A0A2P2PWH5_RHIMU</name>
<protein>
    <submittedName>
        <fullName evidence="1">Uncharacterized protein</fullName>
    </submittedName>
</protein>
<organism evidence="1">
    <name type="scientific">Rhizophora mucronata</name>
    <name type="common">Asiatic mangrove</name>
    <dbReference type="NCBI Taxonomy" id="61149"/>
    <lineage>
        <taxon>Eukaryota</taxon>
        <taxon>Viridiplantae</taxon>
        <taxon>Streptophyta</taxon>
        <taxon>Embryophyta</taxon>
        <taxon>Tracheophyta</taxon>
        <taxon>Spermatophyta</taxon>
        <taxon>Magnoliopsida</taxon>
        <taxon>eudicotyledons</taxon>
        <taxon>Gunneridae</taxon>
        <taxon>Pentapetalae</taxon>
        <taxon>rosids</taxon>
        <taxon>fabids</taxon>
        <taxon>Malpighiales</taxon>
        <taxon>Rhizophoraceae</taxon>
        <taxon>Rhizophora</taxon>
    </lineage>
</organism>
<sequence>MANGAWICAEMILTIGPTAPLQDGLCLVCSL</sequence>
<evidence type="ECO:0000313" key="1">
    <source>
        <dbReference type="EMBL" id="MBX59087.1"/>
    </source>
</evidence>
<dbReference type="AlphaFoldDB" id="A0A2P2PWH5"/>
<reference evidence="1" key="1">
    <citation type="submission" date="2018-02" db="EMBL/GenBank/DDBJ databases">
        <title>Rhizophora mucronata_Transcriptome.</title>
        <authorList>
            <person name="Meera S.P."/>
            <person name="Sreeshan A."/>
            <person name="Augustine A."/>
        </authorList>
    </citation>
    <scope>NUCLEOTIDE SEQUENCE</scope>
    <source>
        <tissue evidence="1">Leaf</tissue>
    </source>
</reference>
<dbReference type="EMBL" id="GGEC01078603">
    <property type="protein sequence ID" value="MBX59087.1"/>
    <property type="molecule type" value="Transcribed_RNA"/>
</dbReference>
<proteinExistence type="predicted"/>
<accession>A0A2P2PWH5</accession>